<dbReference type="Proteomes" id="UP000028701">
    <property type="component" value="Unassembled WGS sequence"/>
</dbReference>
<evidence type="ECO:0000256" key="5">
    <source>
        <dbReference type="HAMAP-Rule" id="MF_00010"/>
    </source>
</evidence>
<sequence>MKLYLIYAAAALAEIAGCFAFWAWLRMGKSVGWVLPGMVSLAAFAWLLTLVPSEAAGRAYAAYGGIYIVASLIWLWSMEGHVPDRWDVAGGVVCLAGASIILFGPRG</sequence>
<dbReference type="eggNOG" id="COG1742">
    <property type="taxonomic scope" value="Bacteria"/>
</dbReference>
<comment type="similarity">
    <text evidence="5">Belongs to the UPF0060 family.</text>
</comment>
<name>A0A081D0B8_9HYPH</name>
<comment type="subcellular location">
    <subcellularLocation>
        <location evidence="5">Cell membrane</location>
        <topology evidence="5">Multi-pass membrane protein</topology>
    </subcellularLocation>
</comment>
<dbReference type="EMBL" id="BBJU01000025">
    <property type="protein sequence ID" value="GAK72364.1"/>
    <property type="molecule type" value="Genomic_DNA"/>
</dbReference>
<protein>
    <submittedName>
        <fullName evidence="6">Uncharacterized protein</fullName>
    </submittedName>
</protein>
<dbReference type="SUPFAM" id="SSF103481">
    <property type="entry name" value="Multidrug resistance efflux transporter EmrE"/>
    <property type="match status" value="1"/>
</dbReference>
<evidence type="ECO:0000256" key="1">
    <source>
        <dbReference type="ARBA" id="ARBA00022475"/>
    </source>
</evidence>
<keyword evidence="1 5" id="KW-1003">Cell membrane</keyword>
<feature type="transmembrane region" description="Helical" evidence="5">
    <location>
        <begin position="5"/>
        <end position="25"/>
    </location>
</feature>
<gene>
    <name evidence="6" type="ORF">RRU01S_25_00540</name>
</gene>
<feature type="transmembrane region" description="Helical" evidence="5">
    <location>
        <begin position="31"/>
        <end position="51"/>
    </location>
</feature>
<keyword evidence="4 5" id="KW-0472">Membrane</keyword>
<evidence type="ECO:0000256" key="3">
    <source>
        <dbReference type="ARBA" id="ARBA00022989"/>
    </source>
</evidence>
<keyword evidence="3 5" id="KW-1133">Transmembrane helix</keyword>
<evidence type="ECO:0000313" key="6">
    <source>
        <dbReference type="EMBL" id="GAK72364.1"/>
    </source>
</evidence>
<dbReference type="OrthoDB" id="123240at2"/>
<dbReference type="GO" id="GO:0005886">
    <property type="term" value="C:plasma membrane"/>
    <property type="evidence" value="ECO:0007669"/>
    <property type="project" value="UniProtKB-SubCell"/>
</dbReference>
<evidence type="ECO:0000313" key="7">
    <source>
        <dbReference type="Proteomes" id="UP000028701"/>
    </source>
</evidence>
<evidence type="ECO:0000256" key="4">
    <source>
        <dbReference type="ARBA" id="ARBA00023136"/>
    </source>
</evidence>
<evidence type="ECO:0000256" key="2">
    <source>
        <dbReference type="ARBA" id="ARBA00022692"/>
    </source>
</evidence>
<feature type="transmembrane region" description="Helical" evidence="5">
    <location>
        <begin position="88"/>
        <end position="105"/>
    </location>
</feature>
<dbReference type="Pfam" id="PF02694">
    <property type="entry name" value="UPF0060"/>
    <property type="match status" value="1"/>
</dbReference>
<dbReference type="HAMAP" id="MF_00010">
    <property type="entry name" value="UPF0060"/>
    <property type="match status" value="1"/>
</dbReference>
<proteinExistence type="inferred from homology"/>
<dbReference type="InterPro" id="IPR037185">
    <property type="entry name" value="EmrE-like"/>
</dbReference>
<dbReference type="RefSeq" id="WP_045231805.1">
    <property type="nucleotide sequence ID" value="NZ_BBJU01000025.1"/>
</dbReference>
<reference evidence="6 7" key="1">
    <citation type="submission" date="2014-08" db="EMBL/GenBank/DDBJ databases">
        <title>Whole genome shotgun sequence of Rhizobium rubi NBRC 13261.</title>
        <authorList>
            <person name="Katano-Makiyama Y."/>
            <person name="Hosoyama A."/>
            <person name="Hashimoto M."/>
            <person name="Hosoyama Y."/>
            <person name="Noguchi M."/>
            <person name="Tsuchikane K."/>
            <person name="Uohara A."/>
            <person name="Ohji S."/>
            <person name="Ichikawa N."/>
            <person name="Kimura A."/>
            <person name="Yamazoe A."/>
            <person name="Fujita N."/>
        </authorList>
    </citation>
    <scope>NUCLEOTIDE SEQUENCE [LARGE SCALE GENOMIC DNA]</scope>
    <source>
        <strain evidence="6 7">NBRC 13261</strain>
    </source>
</reference>
<dbReference type="PANTHER" id="PTHR36116">
    <property type="entry name" value="UPF0060 MEMBRANE PROTEIN YNFA"/>
    <property type="match status" value="1"/>
</dbReference>
<organism evidence="6 7">
    <name type="scientific">Agrobacterium rubi TR3 = NBRC 13261</name>
    <dbReference type="NCBI Taxonomy" id="1368415"/>
    <lineage>
        <taxon>Bacteria</taxon>
        <taxon>Pseudomonadati</taxon>
        <taxon>Pseudomonadota</taxon>
        <taxon>Alphaproteobacteria</taxon>
        <taxon>Hyphomicrobiales</taxon>
        <taxon>Rhizobiaceae</taxon>
        <taxon>Rhizobium/Agrobacterium group</taxon>
        <taxon>Agrobacterium</taxon>
    </lineage>
</organism>
<accession>A0A081D0B8</accession>
<dbReference type="AlphaFoldDB" id="A0A081D0B8"/>
<dbReference type="PANTHER" id="PTHR36116:SF1">
    <property type="entry name" value="UPF0060 MEMBRANE PROTEIN YNFA"/>
    <property type="match status" value="1"/>
</dbReference>
<feature type="transmembrane region" description="Helical" evidence="5">
    <location>
        <begin position="58"/>
        <end position="76"/>
    </location>
</feature>
<dbReference type="InterPro" id="IPR003844">
    <property type="entry name" value="UPF0060"/>
</dbReference>
<keyword evidence="2 5" id="KW-0812">Transmembrane</keyword>
<dbReference type="NCBIfam" id="NF002586">
    <property type="entry name" value="PRK02237.1"/>
    <property type="match status" value="1"/>
</dbReference>
<comment type="caution">
    <text evidence="6">The sequence shown here is derived from an EMBL/GenBank/DDBJ whole genome shotgun (WGS) entry which is preliminary data.</text>
</comment>